<dbReference type="SUPFAM" id="SSF56672">
    <property type="entry name" value="DNA/RNA polymerases"/>
    <property type="match status" value="1"/>
</dbReference>
<dbReference type="RefSeq" id="XP_002781257.1">
    <property type="nucleotide sequence ID" value="XM_002781211.1"/>
</dbReference>
<dbReference type="InParanoid" id="C5KR42"/>
<dbReference type="InterPro" id="IPR043502">
    <property type="entry name" value="DNA/RNA_pol_sf"/>
</dbReference>
<reference evidence="2 3" key="1">
    <citation type="submission" date="2008-07" db="EMBL/GenBank/DDBJ databases">
        <authorList>
            <person name="El-Sayed N."/>
            <person name="Caler E."/>
            <person name="Inman J."/>
            <person name="Amedeo P."/>
            <person name="Hass B."/>
            <person name="Wortman J."/>
        </authorList>
    </citation>
    <scope>NUCLEOTIDE SEQUENCE [LARGE SCALE GENOMIC DNA]</scope>
    <source>
        <strain evidence="3">ATCC 50983 / TXsc</strain>
    </source>
</reference>
<dbReference type="Proteomes" id="UP000007800">
    <property type="component" value="Unassembled WGS sequence"/>
</dbReference>
<organism evidence="3">
    <name type="scientific">Perkinsus marinus (strain ATCC 50983 / TXsc)</name>
    <dbReference type="NCBI Taxonomy" id="423536"/>
    <lineage>
        <taxon>Eukaryota</taxon>
        <taxon>Sar</taxon>
        <taxon>Alveolata</taxon>
        <taxon>Perkinsozoa</taxon>
        <taxon>Perkinsea</taxon>
        <taxon>Perkinsida</taxon>
        <taxon>Perkinsidae</taxon>
        <taxon>Perkinsus</taxon>
    </lineage>
</organism>
<accession>C5KR42</accession>
<dbReference type="Pfam" id="PF00078">
    <property type="entry name" value="RVT_1"/>
    <property type="match status" value="1"/>
</dbReference>
<evidence type="ECO:0000313" key="2">
    <source>
        <dbReference type="EMBL" id="EER13052.1"/>
    </source>
</evidence>
<dbReference type="EMBL" id="GG675698">
    <property type="protein sequence ID" value="EER13052.1"/>
    <property type="molecule type" value="Genomic_DNA"/>
</dbReference>
<keyword evidence="3" id="KW-1185">Reference proteome</keyword>
<name>C5KR42_PERM5</name>
<feature type="non-terminal residue" evidence="2">
    <location>
        <position position="405"/>
    </location>
</feature>
<dbReference type="AlphaFoldDB" id="C5KR42"/>
<dbReference type="OMA" id="RIDTHHI"/>
<dbReference type="OrthoDB" id="415822at2759"/>
<feature type="domain" description="Reverse transcriptase" evidence="1">
    <location>
        <begin position="217"/>
        <end position="405"/>
    </location>
</feature>
<dbReference type="PANTHER" id="PTHR19446">
    <property type="entry name" value="REVERSE TRANSCRIPTASES"/>
    <property type="match status" value="1"/>
</dbReference>
<evidence type="ECO:0000313" key="3">
    <source>
        <dbReference type="Proteomes" id="UP000007800"/>
    </source>
</evidence>
<protein>
    <recommendedName>
        <fullName evidence="1">Reverse transcriptase domain-containing protein</fullName>
    </recommendedName>
</protein>
<dbReference type="GeneID" id="9056496"/>
<dbReference type="InterPro" id="IPR000477">
    <property type="entry name" value="RT_dom"/>
</dbReference>
<sequence length="405" mass="45959">MLDGTGFEYRLEYMTQAIQEAFKKATRKVSTANRSGTQGLAARRNDWWDGELRDIRSELKRAERRRDQPEKTRLRKLYRDTIVRKKSEALEKALDFMDSNLTGQDIFKAFRTKSPYEPLAPLEGCTDMEQSADLIADQYLGNLLDTPSVARAPQHTEHGRDDRDDTGVTFTAEDVTRVLHKRKDKWDKSPGKNGIRLRHLGLAPKWVLECIAELVSYSVNTCHVAAAWKASKVVLLKKSGRPANQVKSLRPVCLNCCIGKVAEALVAEHLAGQLERVSRSGTQFGFIKGGCTEDLVREVMKFQLASKKWITVSLDFSDAFGSIAHDKIHEVLIQRGTNRRIVNWISNWMHLRRMEMKVGNIQRQRVRDTGKGCPQGAILSPLIFATVVHKICEECSEELERVLPN</sequence>
<dbReference type="PROSITE" id="PS50878">
    <property type="entry name" value="RT_POL"/>
    <property type="match status" value="1"/>
</dbReference>
<evidence type="ECO:0000259" key="1">
    <source>
        <dbReference type="PROSITE" id="PS50878"/>
    </source>
</evidence>
<gene>
    <name evidence="2" type="ORF">Pmar_PMAR013588</name>
</gene>
<proteinExistence type="predicted"/>